<dbReference type="OrthoDB" id="29924at2759"/>
<gene>
    <name evidence="3" type="ORF">EIN_284070</name>
</gene>
<evidence type="ECO:0008006" key="5">
    <source>
        <dbReference type="Google" id="ProtNLM"/>
    </source>
</evidence>
<organism evidence="3 4">
    <name type="scientific">Entamoeba invadens IP1</name>
    <dbReference type="NCBI Taxonomy" id="370355"/>
    <lineage>
        <taxon>Eukaryota</taxon>
        <taxon>Amoebozoa</taxon>
        <taxon>Evosea</taxon>
        <taxon>Archamoebae</taxon>
        <taxon>Mastigamoebida</taxon>
        <taxon>Entamoebidae</taxon>
        <taxon>Entamoeba</taxon>
    </lineage>
</organism>
<sequence length="375" mass="42079">MLRLLLLVSICSSIKIEYNECKDPQIIKGSTNIYIEDLSQRTVYNSRKGVFIQITPESSALGFSFHTMEDTYQVVGIQEVTDCTTFSEVMLLPKPLVVEVGQSKTYFVSLADTEVTEYVVIAEKMLVSASKTEPIVIRQEFLPLTFDIHTYTEANTIYYSVLGRTNWKVAVEIDGTQITTVDMKQDQRTLLTVMKEAGIYRLTLKLADEEKSSPLPIVVDETAPAVINAVFRTESAQEESICYEGKHQIVQYKSTANGVLQIDVVSDPLGFETFVNTNNKCSIYSNETEVHGDFVIVLKSNSKIYQDSTVVIKTTLKQAVQPIIDPSEEPGMDKDLMITIIVFSIAVFLLIVINIGLIGFIIYSKKVKKDHYQSL</sequence>
<dbReference type="KEGG" id="eiv:EIN_284070"/>
<reference evidence="3 4" key="1">
    <citation type="submission" date="2012-10" db="EMBL/GenBank/DDBJ databases">
        <authorList>
            <person name="Zafar N."/>
            <person name="Inman J."/>
            <person name="Hall N."/>
            <person name="Lorenzi H."/>
            <person name="Caler E."/>
        </authorList>
    </citation>
    <scope>NUCLEOTIDE SEQUENCE [LARGE SCALE GENOMIC DNA]</scope>
    <source>
        <strain evidence="3 4">IP1</strain>
    </source>
</reference>
<dbReference type="RefSeq" id="XP_004184197.1">
    <property type="nucleotide sequence ID" value="XM_004184149.1"/>
</dbReference>
<evidence type="ECO:0000313" key="4">
    <source>
        <dbReference type="Proteomes" id="UP000014680"/>
    </source>
</evidence>
<protein>
    <recommendedName>
        <fullName evidence="5">Cadherin domain-containing protein</fullName>
    </recommendedName>
</protein>
<dbReference type="GeneID" id="14883819"/>
<proteinExistence type="predicted"/>
<feature type="chain" id="PRO_5003973684" description="Cadherin domain-containing protein" evidence="2">
    <location>
        <begin position="22"/>
        <end position="375"/>
    </location>
</feature>
<feature type="transmembrane region" description="Helical" evidence="1">
    <location>
        <begin position="336"/>
        <end position="363"/>
    </location>
</feature>
<evidence type="ECO:0000313" key="3">
    <source>
        <dbReference type="EMBL" id="ELP84851.1"/>
    </source>
</evidence>
<feature type="signal peptide" evidence="2">
    <location>
        <begin position="1"/>
        <end position="21"/>
    </location>
</feature>
<keyword evidence="1" id="KW-1133">Transmembrane helix</keyword>
<name>L7FJS1_ENTIV</name>
<dbReference type="OMA" id="ANTIYYS"/>
<dbReference type="VEuPathDB" id="AmoebaDB:EIN_284070"/>
<dbReference type="AlphaFoldDB" id="L7FJS1"/>
<keyword evidence="4" id="KW-1185">Reference proteome</keyword>
<keyword evidence="1" id="KW-0812">Transmembrane</keyword>
<keyword evidence="2" id="KW-0732">Signal</keyword>
<evidence type="ECO:0000256" key="2">
    <source>
        <dbReference type="SAM" id="SignalP"/>
    </source>
</evidence>
<dbReference type="EMBL" id="KB207106">
    <property type="protein sequence ID" value="ELP84851.1"/>
    <property type="molecule type" value="Genomic_DNA"/>
</dbReference>
<evidence type="ECO:0000256" key="1">
    <source>
        <dbReference type="SAM" id="Phobius"/>
    </source>
</evidence>
<accession>L7FJS1</accession>
<dbReference type="Proteomes" id="UP000014680">
    <property type="component" value="Unassembled WGS sequence"/>
</dbReference>
<keyword evidence="1" id="KW-0472">Membrane</keyword>